<dbReference type="eggNOG" id="ENOG50331GC">
    <property type="taxonomic scope" value="Bacteria"/>
</dbReference>
<evidence type="ECO:0000313" key="5">
    <source>
        <dbReference type="EMBL" id="KRM13297.1"/>
    </source>
</evidence>
<keyword evidence="3" id="KW-1133">Transmembrane helix</keyword>
<sequence>MSKRIKGEDGNTYVQKKPFYKRVWFWILIVLVLIFAISGINGGDTTSSSSSKSSSSSSSKKTNPLSKVYNVGQTASYKGYEVKVNSVNFSQGDDIDTPDSGKQYVIANVTITNKTDDSQDYNQYDFQLNADGNNTDFDEITSSTDNLLSSGSLDKNASVTGNLVGQASKNSTKLQLQYKTSFWNDKTVKFNLK</sequence>
<dbReference type="PATRIC" id="fig|1423807.3.peg.783"/>
<feature type="domain" description="DUF4352" evidence="4">
    <location>
        <begin position="69"/>
        <end position="186"/>
    </location>
</feature>
<name>A0A0R1W626_9LACO</name>
<feature type="transmembrane region" description="Helical" evidence="3">
    <location>
        <begin position="23"/>
        <end position="43"/>
    </location>
</feature>
<keyword evidence="1" id="KW-0732">Signal</keyword>
<dbReference type="RefSeq" id="WP_010621701.1">
    <property type="nucleotide sequence ID" value="NZ_AZGF01000002.1"/>
</dbReference>
<comment type="caution">
    <text evidence="5">The sequence shown here is derived from an EMBL/GenBank/DDBJ whole genome shotgun (WGS) entry which is preliminary data.</text>
</comment>
<evidence type="ECO:0000313" key="6">
    <source>
        <dbReference type="Proteomes" id="UP000051820"/>
    </source>
</evidence>
<evidence type="ECO:0000256" key="3">
    <source>
        <dbReference type="SAM" id="Phobius"/>
    </source>
</evidence>
<evidence type="ECO:0000256" key="1">
    <source>
        <dbReference type="ARBA" id="ARBA00022729"/>
    </source>
</evidence>
<reference evidence="5 6" key="1">
    <citation type="journal article" date="2015" name="Genome Announc.">
        <title>Expanding the biotechnology potential of lactobacilli through comparative genomics of 213 strains and associated genera.</title>
        <authorList>
            <person name="Sun Z."/>
            <person name="Harris H.M."/>
            <person name="McCann A."/>
            <person name="Guo C."/>
            <person name="Argimon S."/>
            <person name="Zhang W."/>
            <person name="Yang X."/>
            <person name="Jeffery I.B."/>
            <person name="Cooney J.C."/>
            <person name="Kagawa T.F."/>
            <person name="Liu W."/>
            <person name="Song Y."/>
            <person name="Salvetti E."/>
            <person name="Wrobel A."/>
            <person name="Rasinkangas P."/>
            <person name="Parkhill J."/>
            <person name="Rea M.C."/>
            <person name="O'Sullivan O."/>
            <person name="Ritari J."/>
            <person name="Douillard F.P."/>
            <person name="Paul Ross R."/>
            <person name="Yang R."/>
            <person name="Briner A.E."/>
            <person name="Felis G.E."/>
            <person name="de Vos W.M."/>
            <person name="Barrangou R."/>
            <person name="Klaenhammer T.R."/>
            <person name="Caufield P.W."/>
            <person name="Cui Y."/>
            <person name="Zhang H."/>
            <person name="O'Toole P.W."/>
        </authorList>
    </citation>
    <scope>NUCLEOTIDE SEQUENCE [LARGE SCALE GENOMIC DNA]</scope>
    <source>
        <strain evidence="5 6">DSM 5007</strain>
    </source>
</reference>
<feature type="compositionally biased region" description="Low complexity" evidence="2">
    <location>
        <begin position="46"/>
        <end position="62"/>
    </location>
</feature>
<keyword evidence="3" id="KW-0812">Transmembrane</keyword>
<dbReference type="InterPro" id="IPR029051">
    <property type="entry name" value="DUF4352"/>
</dbReference>
<keyword evidence="3" id="KW-0472">Membrane</keyword>
<protein>
    <recommendedName>
        <fullName evidence="4">DUF4352 domain-containing protein</fullName>
    </recommendedName>
</protein>
<dbReference type="InterPro" id="IPR029050">
    <property type="entry name" value="Immunoprotect_excell_Ig-like"/>
</dbReference>
<evidence type="ECO:0000259" key="4">
    <source>
        <dbReference type="Pfam" id="PF11611"/>
    </source>
</evidence>
<keyword evidence="6" id="KW-1185">Reference proteome</keyword>
<proteinExistence type="predicted"/>
<dbReference type="Pfam" id="PF11611">
    <property type="entry name" value="DUF4352"/>
    <property type="match status" value="1"/>
</dbReference>
<dbReference type="Proteomes" id="UP000051820">
    <property type="component" value="Unassembled WGS sequence"/>
</dbReference>
<evidence type="ECO:0000256" key="2">
    <source>
        <dbReference type="SAM" id="MobiDB-lite"/>
    </source>
</evidence>
<dbReference type="AlphaFoldDB" id="A0A0R1W626"/>
<dbReference type="Gene3D" id="2.60.40.1240">
    <property type="match status" value="1"/>
</dbReference>
<gene>
    <name evidence="5" type="ORF">FD16_GL000772</name>
</gene>
<organism evidence="5 6">
    <name type="scientific">Paucilactobacillus suebicus DSM 5007 = KCTC 3549</name>
    <dbReference type="NCBI Taxonomy" id="1423807"/>
    <lineage>
        <taxon>Bacteria</taxon>
        <taxon>Bacillati</taxon>
        <taxon>Bacillota</taxon>
        <taxon>Bacilli</taxon>
        <taxon>Lactobacillales</taxon>
        <taxon>Lactobacillaceae</taxon>
        <taxon>Paucilactobacillus</taxon>
    </lineage>
</organism>
<dbReference type="OrthoDB" id="2136626at2"/>
<feature type="region of interest" description="Disordered" evidence="2">
    <location>
        <begin position="46"/>
        <end position="65"/>
    </location>
</feature>
<dbReference type="EMBL" id="AZGF01000002">
    <property type="protein sequence ID" value="KRM13297.1"/>
    <property type="molecule type" value="Genomic_DNA"/>
</dbReference>
<accession>A0A0R1W626</accession>
<dbReference type="STRING" id="1423807.FD16_GL000772"/>